<keyword evidence="2" id="KW-1185">Reference proteome</keyword>
<organism evidence="1 2">
    <name type="scientific">Lentihominibacter faecis</name>
    <dbReference type="NCBI Taxonomy" id="2764712"/>
    <lineage>
        <taxon>Bacteria</taxon>
        <taxon>Bacillati</taxon>
        <taxon>Bacillota</taxon>
        <taxon>Clostridia</taxon>
        <taxon>Peptostreptococcales</taxon>
        <taxon>Anaerovoracaceae</taxon>
        <taxon>Lentihominibacter</taxon>
    </lineage>
</organism>
<dbReference type="Proteomes" id="UP000644115">
    <property type="component" value="Unassembled WGS sequence"/>
</dbReference>
<name>A0A923NBT9_9FIRM</name>
<sequence>MITVFNRKELLITFDMKRQADICEILSSKGIDYAVKTTNLQSSAPAGVQRARTGNYGIDQKYSYEYKIYVRKEDFDRVSSLIR</sequence>
<evidence type="ECO:0000313" key="2">
    <source>
        <dbReference type="Proteomes" id="UP000644115"/>
    </source>
</evidence>
<accession>A0A923NBT9</accession>
<gene>
    <name evidence="1" type="ORF">H8876_07920</name>
</gene>
<evidence type="ECO:0008006" key="3">
    <source>
        <dbReference type="Google" id="ProtNLM"/>
    </source>
</evidence>
<protein>
    <recommendedName>
        <fullName evidence="3">DUF2007 domain-containing protein</fullName>
    </recommendedName>
</protein>
<dbReference type="EMBL" id="JACRWC010000101">
    <property type="protein sequence ID" value="MBC5999923.1"/>
    <property type="molecule type" value="Genomic_DNA"/>
</dbReference>
<evidence type="ECO:0000313" key="1">
    <source>
        <dbReference type="EMBL" id="MBC5999923.1"/>
    </source>
</evidence>
<dbReference type="RefSeq" id="WP_249287291.1">
    <property type="nucleotide sequence ID" value="NZ_JACRWC010000101.1"/>
</dbReference>
<proteinExistence type="predicted"/>
<comment type="caution">
    <text evidence="1">The sequence shown here is derived from an EMBL/GenBank/DDBJ whole genome shotgun (WGS) entry which is preliminary data.</text>
</comment>
<reference evidence="1" key="1">
    <citation type="submission" date="2020-08" db="EMBL/GenBank/DDBJ databases">
        <authorList>
            <person name="Liu C."/>
            <person name="Sun Q."/>
        </authorList>
    </citation>
    <scope>NUCLEOTIDE SEQUENCE</scope>
    <source>
        <strain evidence="1">BX16</strain>
    </source>
</reference>
<dbReference type="AlphaFoldDB" id="A0A923NBT9"/>